<reference evidence="2 3" key="1">
    <citation type="submission" date="2020-03" db="EMBL/GenBank/DDBJ databases">
        <title>Assessment of the enzymatic potential of alkaline-tolerant lipase obtained from Bacillus luteus H11 (technogenic soil) for the bioremediation of saline soils contaminated with petroleum substances.</title>
        <authorList>
            <person name="Kalwasinska A."/>
        </authorList>
    </citation>
    <scope>NUCLEOTIDE SEQUENCE [LARGE SCALE GENOMIC DNA]</scope>
    <source>
        <strain evidence="2 3">H11</strain>
    </source>
</reference>
<keyword evidence="1" id="KW-0175">Coiled coil</keyword>
<accession>A0A969TU79</accession>
<evidence type="ECO:0000313" key="3">
    <source>
        <dbReference type="Proteomes" id="UP000752012"/>
    </source>
</evidence>
<keyword evidence="3" id="KW-1185">Reference proteome</keyword>
<dbReference type="Proteomes" id="UP000752012">
    <property type="component" value="Unassembled WGS sequence"/>
</dbReference>
<sequence>MHEVKSQGKKILHKMLSTAQRWFSKLVDETDFYLSKALRLLQETKAEFELYVQDRHELTMFIELKQHEILELHEKLSQLTAESSSKQYAAISDELSHKVNELHQAELDLEQLEAKLNLFEIKMEQVQAEQLTTAKERDTYREQYQELDARTTQLIEEKNSLLIEVEALKQEPSSELLIEKQIRVSELEREVSLNQQELDHLKKEFQRKLQALGKLNSQFHEYKQKYCEEKHQLANTKEAYEQAKLEVTTLQNDREKLYQLTLEKEAEMLRYLKEMEQIVVDKQEAEARLKQIEVTFAQKLVVADMELQNAKAELEQAQETIAVKEAEKTEVSPEDKEKLIILRNEYEIRFRELYKRAVFREEFFQDFYALTASDRLKAEGVIAGLVHENKLTVSSIRKNPVQVSGGTIPEYRFGDTGRIYCRKEQGSYHFIRLSRTKNGKGRLDQAKVIKWMQKNVQ</sequence>
<dbReference type="EMBL" id="JAATHJ010000006">
    <property type="protein sequence ID" value="NJP37060.1"/>
    <property type="molecule type" value="Genomic_DNA"/>
</dbReference>
<evidence type="ECO:0000313" key="2">
    <source>
        <dbReference type="EMBL" id="NJP37060.1"/>
    </source>
</evidence>
<name>A0A969TU79_9BACI</name>
<evidence type="ECO:0000256" key="1">
    <source>
        <dbReference type="SAM" id="Coils"/>
    </source>
</evidence>
<protein>
    <submittedName>
        <fullName evidence="2">Uncharacterized protein</fullName>
    </submittedName>
</protein>
<feature type="coiled-coil region" evidence="1">
    <location>
        <begin position="62"/>
        <end position="327"/>
    </location>
</feature>
<proteinExistence type="predicted"/>
<dbReference type="RefSeq" id="WP_168005361.1">
    <property type="nucleotide sequence ID" value="NZ_JAATHJ010000006.1"/>
</dbReference>
<dbReference type="AlphaFoldDB" id="A0A969TU79"/>
<organism evidence="2 3">
    <name type="scientific">Alkalicoccus luteus</name>
    <dbReference type="NCBI Taxonomy" id="1237094"/>
    <lineage>
        <taxon>Bacteria</taxon>
        <taxon>Bacillati</taxon>
        <taxon>Bacillota</taxon>
        <taxon>Bacilli</taxon>
        <taxon>Bacillales</taxon>
        <taxon>Bacillaceae</taxon>
        <taxon>Alkalicoccus</taxon>
    </lineage>
</organism>
<comment type="caution">
    <text evidence="2">The sequence shown here is derived from an EMBL/GenBank/DDBJ whole genome shotgun (WGS) entry which is preliminary data.</text>
</comment>
<gene>
    <name evidence="2" type="ORF">HCN83_05595</name>
</gene>